<evidence type="ECO:0000256" key="8">
    <source>
        <dbReference type="ARBA" id="ARBA00022777"/>
    </source>
</evidence>
<dbReference type="Pfam" id="PF08521">
    <property type="entry name" value="2CSK_N"/>
    <property type="match status" value="1"/>
</dbReference>
<keyword evidence="5" id="KW-0808">Transferase</keyword>
<keyword evidence="9" id="KW-0067">ATP-binding</keyword>
<dbReference type="Gene3D" id="1.10.287.130">
    <property type="match status" value="1"/>
</dbReference>
<dbReference type="Gene3D" id="3.30.565.10">
    <property type="entry name" value="Histidine kinase-like ATPase, C-terminal domain"/>
    <property type="match status" value="1"/>
</dbReference>
<keyword evidence="12 13" id="KW-0472">Membrane</keyword>
<dbReference type="PROSITE" id="PS50109">
    <property type="entry name" value="HIS_KIN"/>
    <property type="match status" value="1"/>
</dbReference>
<dbReference type="OrthoDB" id="8554694at2"/>
<evidence type="ECO:0000256" key="5">
    <source>
        <dbReference type="ARBA" id="ARBA00022679"/>
    </source>
</evidence>
<dbReference type="EMBL" id="SMLL01000003">
    <property type="protein sequence ID" value="TFZ01332.1"/>
    <property type="molecule type" value="Genomic_DNA"/>
</dbReference>
<comment type="subcellular location">
    <subcellularLocation>
        <location evidence="2">Membrane</location>
        <topology evidence="2">Multi-pass membrane protein</topology>
    </subcellularLocation>
</comment>
<dbReference type="Proteomes" id="UP000297564">
    <property type="component" value="Unassembled WGS sequence"/>
</dbReference>
<keyword evidence="6 13" id="KW-0812">Transmembrane</keyword>
<dbReference type="Pfam" id="PF00512">
    <property type="entry name" value="HisKA"/>
    <property type="match status" value="1"/>
</dbReference>
<dbReference type="CDD" id="cd00082">
    <property type="entry name" value="HisKA"/>
    <property type="match status" value="1"/>
</dbReference>
<dbReference type="InterPro" id="IPR036890">
    <property type="entry name" value="HATPase_C_sf"/>
</dbReference>
<protein>
    <recommendedName>
        <fullName evidence="3">histidine kinase</fullName>
        <ecNumber evidence="3">2.7.13.3</ecNumber>
    </recommendedName>
</protein>
<dbReference type="InterPro" id="IPR003661">
    <property type="entry name" value="HisK_dim/P_dom"/>
</dbReference>
<dbReference type="PANTHER" id="PTHR45436">
    <property type="entry name" value="SENSOR HISTIDINE KINASE YKOH"/>
    <property type="match status" value="1"/>
</dbReference>
<dbReference type="InterPro" id="IPR005467">
    <property type="entry name" value="His_kinase_dom"/>
</dbReference>
<dbReference type="SMART" id="SM00387">
    <property type="entry name" value="HATPase_c"/>
    <property type="match status" value="1"/>
</dbReference>
<dbReference type="PANTHER" id="PTHR45436:SF14">
    <property type="entry name" value="SENSOR PROTEIN QSEC"/>
    <property type="match status" value="1"/>
</dbReference>
<evidence type="ECO:0000256" key="4">
    <source>
        <dbReference type="ARBA" id="ARBA00022553"/>
    </source>
</evidence>
<name>A0A4Z0BRF7_9BURK</name>
<reference evidence="15 16" key="1">
    <citation type="submission" date="2019-03" db="EMBL/GenBank/DDBJ databases">
        <title>Ramlibacter rhizophilus CCTCC AB2015357, whole genome shotgun sequence.</title>
        <authorList>
            <person name="Zhang X."/>
            <person name="Feng G."/>
            <person name="Zhu H."/>
        </authorList>
    </citation>
    <scope>NUCLEOTIDE SEQUENCE [LARGE SCALE GENOMIC DNA]</scope>
    <source>
        <strain evidence="15 16">CCTCC AB2015357</strain>
    </source>
</reference>
<dbReference type="SUPFAM" id="SSF55874">
    <property type="entry name" value="ATPase domain of HSP90 chaperone/DNA topoisomerase II/histidine kinase"/>
    <property type="match status" value="1"/>
</dbReference>
<dbReference type="Gene3D" id="1.20.5.1040">
    <property type="entry name" value="Sensor protein qsec"/>
    <property type="match status" value="1"/>
</dbReference>
<dbReference type="CDD" id="cd00075">
    <property type="entry name" value="HATPase"/>
    <property type="match status" value="1"/>
</dbReference>
<keyword evidence="10 13" id="KW-1133">Transmembrane helix</keyword>
<proteinExistence type="predicted"/>
<dbReference type="PRINTS" id="PR00344">
    <property type="entry name" value="BCTRLSENSOR"/>
</dbReference>
<dbReference type="InterPro" id="IPR050428">
    <property type="entry name" value="TCS_sensor_his_kinase"/>
</dbReference>
<sequence length="435" mass="46648">MSGSHRPHSLRRRLLVLVLAAIALASLLQAASAWRAALRQADRLFDAQLQSVARMVEAGALLEPGGMDVQIQIWGPGGRRVLGSARIVLPSAPVLGFSELEVDGRPYRVYSLQTPTQTIQIAQDLQARRARAQAMAIDAALPVAALAPLLMLAVGWLINVSLRPVERVRARLAGRPAEDLSPLPEQGLPVEVQPLVHEMNLLFERVRAAFAAQQQFVADAAHELRSPLAALRLQAQGLRRPMQDAEREASVAQLNEAVTRAITLAEQLLVLAREEGAGEAAHEPLDLLALAGAAIAEALPQARERRIDLGLARGEPARARGDAQALQAMLRNLVENALKYTPEGGQVDVSVFTEADRAVLLVEDSGPGIEAAERERVFDRFYRSPRAREQAPGSGLGLALVRAVAQRHGARVALGASRLGGLSARVEFASAATQA</sequence>
<evidence type="ECO:0000256" key="1">
    <source>
        <dbReference type="ARBA" id="ARBA00000085"/>
    </source>
</evidence>
<evidence type="ECO:0000256" key="10">
    <source>
        <dbReference type="ARBA" id="ARBA00022989"/>
    </source>
</evidence>
<comment type="catalytic activity">
    <reaction evidence="1">
        <text>ATP + protein L-histidine = ADP + protein N-phospho-L-histidine.</text>
        <dbReference type="EC" id="2.7.13.3"/>
    </reaction>
</comment>
<dbReference type="InterPro" id="IPR013727">
    <property type="entry name" value="2CSK_N"/>
</dbReference>
<keyword evidence="8 15" id="KW-0418">Kinase</keyword>
<keyword evidence="7" id="KW-0547">Nucleotide-binding</keyword>
<dbReference type="SMART" id="SM00388">
    <property type="entry name" value="HisKA"/>
    <property type="match status" value="1"/>
</dbReference>
<comment type="caution">
    <text evidence="15">The sequence shown here is derived from an EMBL/GenBank/DDBJ whole genome shotgun (WGS) entry which is preliminary data.</text>
</comment>
<dbReference type="SUPFAM" id="SSF47384">
    <property type="entry name" value="Homodimeric domain of signal transducing histidine kinase"/>
    <property type="match status" value="1"/>
</dbReference>
<dbReference type="Pfam" id="PF02518">
    <property type="entry name" value="HATPase_c"/>
    <property type="match status" value="1"/>
</dbReference>
<keyword evidence="4" id="KW-0597">Phosphoprotein</keyword>
<feature type="domain" description="Histidine kinase" evidence="14">
    <location>
        <begin position="219"/>
        <end position="432"/>
    </location>
</feature>
<evidence type="ECO:0000259" key="14">
    <source>
        <dbReference type="PROSITE" id="PS50109"/>
    </source>
</evidence>
<dbReference type="GO" id="GO:0005524">
    <property type="term" value="F:ATP binding"/>
    <property type="evidence" value="ECO:0007669"/>
    <property type="project" value="UniProtKB-KW"/>
</dbReference>
<dbReference type="AlphaFoldDB" id="A0A4Z0BRF7"/>
<evidence type="ECO:0000256" key="12">
    <source>
        <dbReference type="ARBA" id="ARBA00023136"/>
    </source>
</evidence>
<keyword evidence="16" id="KW-1185">Reference proteome</keyword>
<evidence type="ECO:0000256" key="7">
    <source>
        <dbReference type="ARBA" id="ARBA00022741"/>
    </source>
</evidence>
<dbReference type="InterPro" id="IPR004358">
    <property type="entry name" value="Sig_transdc_His_kin-like_C"/>
</dbReference>
<evidence type="ECO:0000256" key="2">
    <source>
        <dbReference type="ARBA" id="ARBA00004141"/>
    </source>
</evidence>
<evidence type="ECO:0000256" key="11">
    <source>
        <dbReference type="ARBA" id="ARBA00023012"/>
    </source>
</evidence>
<accession>A0A4Z0BRF7</accession>
<dbReference type="InterPro" id="IPR003594">
    <property type="entry name" value="HATPase_dom"/>
</dbReference>
<feature type="transmembrane region" description="Helical" evidence="13">
    <location>
        <begin position="139"/>
        <end position="162"/>
    </location>
</feature>
<gene>
    <name evidence="15" type="ORF">EZ242_08090</name>
</gene>
<dbReference type="EC" id="2.7.13.3" evidence="3"/>
<evidence type="ECO:0000313" key="16">
    <source>
        <dbReference type="Proteomes" id="UP000297564"/>
    </source>
</evidence>
<dbReference type="GO" id="GO:0005886">
    <property type="term" value="C:plasma membrane"/>
    <property type="evidence" value="ECO:0007669"/>
    <property type="project" value="TreeGrafter"/>
</dbReference>
<evidence type="ECO:0000256" key="3">
    <source>
        <dbReference type="ARBA" id="ARBA00012438"/>
    </source>
</evidence>
<evidence type="ECO:0000256" key="13">
    <source>
        <dbReference type="SAM" id="Phobius"/>
    </source>
</evidence>
<keyword evidence="11" id="KW-0902">Two-component regulatory system</keyword>
<evidence type="ECO:0000256" key="9">
    <source>
        <dbReference type="ARBA" id="ARBA00022840"/>
    </source>
</evidence>
<evidence type="ECO:0000256" key="6">
    <source>
        <dbReference type="ARBA" id="ARBA00022692"/>
    </source>
</evidence>
<organism evidence="15 16">
    <name type="scientific">Ramlibacter rhizophilus</name>
    <dbReference type="NCBI Taxonomy" id="1781167"/>
    <lineage>
        <taxon>Bacteria</taxon>
        <taxon>Pseudomonadati</taxon>
        <taxon>Pseudomonadota</taxon>
        <taxon>Betaproteobacteria</taxon>
        <taxon>Burkholderiales</taxon>
        <taxon>Comamonadaceae</taxon>
        <taxon>Ramlibacter</taxon>
    </lineage>
</organism>
<dbReference type="GO" id="GO:0000155">
    <property type="term" value="F:phosphorelay sensor kinase activity"/>
    <property type="evidence" value="ECO:0007669"/>
    <property type="project" value="InterPro"/>
</dbReference>
<dbReference type="RefSeq" id="WP_135284630.1">
    <property type="nucleotide sequence ID" value="NZ_SMLL01000003.1"/>
</dbReference>
<dbReference type="InterPro" id="IPR036097">
    <property type="entry name" value="HisK_dim/P_sf"/>
</dbReference>
<evidence type="ECO:0000313" key="15">
    <source>
        <dbReference type="EMBL" id="TFZ01332.1"/>
    </source>
</evidence>